<evidence type="ECO:0008006" key="5">
    <source>
        <dbReference type="Google" id="ProtNLM"/>
    </source>
</evidence>
<dbReference type="EMBL" id="AWFH01000002">
    <property type="protein sequence ID" value="KCZ64701.1"/>
    <property type="molecule type" value="Genomic_DNA"/>
</dbReference>
<accession>A0A059EAH0</accession>
<name>A0A059EAH0_9PROT</name>
<evidence type="ECO:0000259" key="1">
    <source>
        <dbReference type="Pfam" id="PF10074"/>
    </source>
</evidence>
<evidence type="ECO:0000313" key="3">
    <source>
        <dbReference type="EMBL" id="KCZ64701.1"/>
    </source>
</evidence>
<dbReference type="PATRIC" id="fig|1280948.3.peg.780"/>
<dbReference type="Proteomes" id="UP000024547">
    <property type="component" value="Unassembled WGS sequence"/>
</dbReference>
<dbReference type="eggNOG" id="COG5419">
    <property type="taxonomic scope" value="Bacteria"/>
</dbReference>
<evidence type="ECO:0000313" key="4">
    <source>
        <dbReference type="Proteomes" id="UP000024547"/>
    </source>
</evidence>
<dbReference type="Pfam" id="PF10074">
    <property type="entry name" value="RovC_DNA-bd"/>
    <property type="match status" value="1"/>
</dbReference>
<dbReference type="STRING" id="1280948.HY36_12710"/>
<feature type="domain" description="T6SS Transcription factor RovC-like DNA binding" evidence="1">
    <location>
        <begin position="167"/>
        <end position="260"/>
    </location>
</feature>
<protein>
    <recommendedName>
        <fullName evidence="5">DUF2285 domain-containing protein</fullName>
    </recommendedName>
</protein>
<organism evidence="3 4">
    <name type="scientific">Hyphomonas atlantica</name>
    <dbReference type="NCBI Taxonomy" id="1280948"/>
    <lineage>
        <taxon>Bacteria</taxon>
        <taxon>Pseudomonadati</taxon>
        <taxon>Pseudomonadota</taxon>
        <taxon>Alphaproteobacteria</taxon>
        <taxon>Hyphomonadales</taxon>
        <taxon>Hyphomonadaceae</taxon>
        <taxon>Hyphomonas</taxon>
    </lineage>
</organism>
<dbReference type="OrthoDB" id="9800831at2"/>
<evidence type="ECO:0000259" key="2">
    <source>
        <dbReference type="Pfam" id="PF20109"/>
    </source>
</evidence>
<feature type="domain" description="Transcriptional regulator-like" evidence="2">
    <location>
        <begin position="4"/>
        <end position="68"/>
    </location>
</feature>
<dbReference type="InterPro" id="IPR018754">
    <property type="entry name" value="RovC-like_DNA-bd"/>
</dbReference>
<proteinExistence type="predicted"/>
<reference evidence="3 4" key="1">
    <citation type="journal article" date="2014" name="Antonie Van Leeuwenhoek">
        <title>Hyphomonas beringensis sp. nov. and Hyphomonas chukchiensis sp. nov., isolated from surface seawater of the Bering Sea and Chukchi Sea.</title>
        <authorList>
            <person name="Li C."/>
            <person name="Lai Q."/>
            <person name="Li G."/>
            <person name="Dong C."/>
            <person name="Wang J."/>
            <person name="Liao Y."/>
            <person name="Shao Z."/>
        </authorList>
    </citation>
    <scope>NUCLEOTIDE SEQUENCE [LARGE SCALE GENOMIC DNA]</scope>
    <source>
        <strain evidence="3 4">22II1-22F38</strain>
    </source>
</reference>
<dbReference type="Pfam" id="PF20109">
    <property type="entry name" value="Trans_reg_dom"/>
    <property type="match status" value="1"/>
</dbReference>
<keyword evidence="4" id="KW-1185">Reference proteome</keyword>
<comment type="caution">
    <text evidence="3">The sequence shown here is derived from an EMBL/GenBank/DDBJ whole genome shotgun (WGS) entry which is preliminary data.</text>
</comment>
<dbReference type="AlphaFoldDB" id="A0A059EAH0"/>
<dbReference type="InterPro" id="IPR045465">
    <property type="entry name" value="Trans_reg_dom"/>
</dbReference>
<sequence>MDLESYAYTLTLSRSRWAWEFLRRNPDFLADAGREPPGTLSIRKACPRTLLVKPRTDQVAADRWGLAFFPDPAANGYDALAFWSAARFPRQVQLQVSPAMPGERCEIYERTRKLCDIVHLVDMAGQEHLLVKGNGHIVQVQCSGLSLLTLDPVRLGFLIRGVDTFQQRVNLLAEAQRVYGDAASQARLAWTRTRLALRNALIAWDCQQEGLSLRQTACVIHGPERALAAWSGPSRAMKDEMRRARKRAYDLIHGGYRHLLSRAPSGRRTL</sequence>
<gene>
    <name evidence="3" type="ORF">HY36_12710</name>
</gene>